<feature type="compositionally biased region" description="Basic and acidic residues" evidence="1">
    <location>
        <begin position="107"/>
        <end position="119"/>
    </location>
</feature>
<feature type="domain" description="HNH nuclease" evidence="3">
    <location>
        <begin position="62"/>
        <end position="106"/>
    </location>
</feature>
<organism evidence="4 5">
    <name type="scientific">Nocardiopsis flavescens</name>
    <dbReference type="NCBI Taxonomy" id="758803"/>
    <lineage>
        <taxon>Bacteria</taxon>
        <taxon>Bacillati</taxon>
        <taxon>Actinomycetota</taxon>
        <taxon>Actinomycetes</taxon>
        <taxon>Streptosporangiales</taxon>
        <taxon>Nocardiopsidaceae</taxon>
        <taxon>Nocardiopsis</taxon>
    </lineage>
</organism>
<protein>
    <submittedName>
        <fullName evidence="4">NUMOD4 motif-containing protein</fullName>
    </submittedName>
</protein>
<dbReference type="InterPro" id="IPR003615">
    <property type="entry name" value="HNH_nuc"/>
</dbReference>
<dbReference type="InterPro" id="IPR044925">
    <property type="entry name" value="His-Me_finger_sf"/>
</dbReference>
<dbReference type="Proteomes" id="UP000184452">
    <property type="component" value="Unassembled WGS sequence"/>
</dbReference>
<dbReference type="EMBL" id="FQZK01000007">
    <property type="protein sequence ID" value="SHJ58468.1"/>
    <property type="molecule type" value="Genomic_DNA"/>
</dbReference>
<evidence type="ECO:0000256" key="1">
    <source>
        <dbReference type="SAM" id="MobiDB-lite"/>
    </source>
</evidence>
<dbReference type="STRING" id="758803.SAMN05421803_107177"/>
<evidence type="ECO:0000259" key="3">
    <source>
        <dbReference type="Pfam" id="PF13392"/>
    </source>
</evidence>
<name>A0A1M6KHP5_9ACTN</name>
<dbReference type="GO" id="GO:0016788">
    <property type="term" value="F:hydrolase activity, acting on ester bonds"/>
    <property type="evidence" value="ECO:0007669"/>
    <property type="project" value="InterPro"/>
</dbReference>
<dbReference type="SUPFAM" id="SSF54060">
    <property type="entry name" value="His-Me finger endonucleases"/>
    <property type="match status" value="1"/>
</dbReference>
<sequence>MTGDEREQWRAVVGFPGYEVSSLGNVRSWSRYKRGELLKLRPGTTGYPHVTLWRDGRCHRPKVHRLVALAFIGPRPDGQQVRHLDGDRLNNAADNLAYGTPSQNVRDSVRHGTHPEVRKTSCRRGHPFDTANTYVDPSGRRVCRACKLQRQRRRRARLASA</sequence>
<evidence type="ECO:0000313" key="4">
    <source>
        <dbReference type="EMBL" id="SHJ58468.1"/>
    </source>
</evidence>
<dbReference type="AlphaFoldDB" id="A0A1M6KHP5"/>
<feature type="domain" description="NUMOD4" evidence="2">
    <location>
        <begin position="7"/>
        <end position="53"/>
    </location>
</feature>
<feature type="region of interest" description="Disordered" evidence="1">
    <location>
        <begin position="98"/>
        <end position="124"/>
    </location>
</feature>
<dbReference type="Gene3D" id="3.90.75.20">
    <property type="match status" value="1"/>
</dbReference>
<evidence type="ECO:0000259" key="2">
    <source>
        <dbReference type="Pfam" id="PF07463"/>
    </source>
</evidence>
<dbReference type="Pfam" id="PF13392">
    <property type="entry name" value="HNH_3"/>
    <property type="match status" value="1"/>
</dbReference>
<gene>
    <name evidence="4" type="ORF">SAMN05421803_107177</name>
</gene>
<keyword evidence="5" id="KW-1185">Reference proteome</keyword>
<reference evidence="4 5" key="1">
    <citation type="submission" date="2016-11" db="EMBL/GenBank/DDBJ databases">
        <authorList>
            <person name="Jaros S."/>
            <person name="Januszkiewicz K."/>
            <person name="Wedrychowicz H."/>
        </authorList>
    </citation>
    <scope>NUCLEOTIDE SEQUENCE [LARGE SCALE GENOMIC DNA]</scope>
    <source>
        <strain evidence="4 5">CGMCC 4.5723</strain>
    </source>
</reference>
<dbReference type="Pfam" id="PF07463">
    <property type="entry name" value="NUMOD4"/>
    <property type="match status" value="1"/>
</dbReference>
<dbReference type="RefSeq" id="WP_073379804.1">
    <property type="nucleotide sequence ID" value="NZ_FQZK01000007.1"/>
</dbReference>
<proteinExistence type="predicted"/>
<dbReference type="OrthoDB" id="3732358at2"/>
<accession>A0A1M6KHP5</accession>
<dbReference type="InterPro" id="IPR010902">
    <property type="entry name" value="NUMOD4"/>
</dbReference>
<evidence type="ECO:0000313" key="5">
    <source>
        <dbReference type="Proteomes" id="UP000184452"/>
    </source>
</evidence>